<dbReference type="SUPFAM" id="SSF52540">
    <property type="entry name" value="P-loop containing nucleoside triphosphate hydrolases"/>
    <property type="match status" value="1"/>
</dbReference>
<dbReference type="Gene3D" id="3.40.50.300">
    <property type="entry name" value="P-loop containing nucleotide triphosphate hydrolases"/>
    <property type="match status" value="1"/>
</dbReference>
<feature type="binding site" evidence="15">
    <location>
        <begin position="52"/>
        <end position="55"/>
    </location>
    <ligand>
        <name>GTP</name>
        <dbReference type="ChEBI" id="CHEBI:37565"/>
        <label>1</label>
    </ligand>
</feature>
<keyword evidence="11" id="KW-0406">Ion transport</keyword>
<dbReference type="InterPro" id="IPR011640">
    <property type="entry name" value="Fe2_transport_prot_B_C"/>
</dbReference>
<dbReference type="CDD" id="cd01879">
    <property type="entry name" value="FeoB"/>
    <property type="match status" value="1"/>
</dbReference>
<keyword evidence="6" id="KW-0997">Cell inner membrane</keyword>
<feature type="domain" description="FeoB-type G" evidence="18">
    <location>
        <begin position="1"/>
        <end position="161"/>
    </location>
</feature>
<feature type="transmembrane region" description="Helical" evidence="17">
    <location>
        <begin position="514"/>
        <end position="533"/>
    </location>
</feature>
<keyword evidence="16" id="KW-0460">Magnesium</keyword>
<keyword evidence="9 17" id="KW-1133">Transmembrane helix</keyword>
<evidence type="ECO:0000256" key="14">
    <source>
        <dbReference type="NCBIfam" id="TIGR00437"/>
    </source>
</evidence>
<dbReference type="Pfam" id="PF17910">
    <property type="entry name" value="FeoB_Cyto"/>
    <property type="match status" value="1"/>
</dbReference>
<dbReference type="PANTHER" id="PTHR43185">
    <property type="entry name" value="FERROUS IRON TRANSPORT PROTEIN B"/>
    <property type="match status" value="1"/>
</dbReference>
<feature type="transmembrane region" description="Helical" evidence="17">
    <location>
        <begin position="644"/>
        <end position="664"/>
    </location>
</feature>
<organism evidence="19 20">
    <name type="scientific">Oscillibacter hominis</name>
    <dbReference type="NCBI Taxonomy" id="2763056"/>
    <lineage>
        <taxon>Bacteria</taxon>
        <taxon>Bacillati</taxon>
        <taxon>Bacillota</taxon>
        <taxon>Clostridia</taxon>
        <taxon>Eubacteriales</taxon>
        <taxon>Oscillospiraceae</taxon>
        <taxon>Oscillibacter</taxon>
    </lineage>
</organism>
<keyword evidence="16" id="KW-0479">Metal-binding</keyword>
<dbReference type="AlphaFoldDB" id="A0A7G9B6P8"/>
<comment type="function">
    <text evidence="1 17">Probable transporter of a GTP-driven Fe(2+) uptake system.</text>
</comment>
<keyword evidence="4" id="KW-1003">Cell membrane</keyword>
<comment type="similarity">
    <text evidence="17">Belongs to the TRAFAC class TrmE-Era-EngA-EngB-Septin-like GTPase superfamily. FeoB GTPase (TC 9.A.8) family.</text>
</comment>
<feature type="transmembrane region" description="Helical" evidence="17">
    <location>
        <begin position="281"/>
        <end position="301"/>
    </location>
</feature>
<keyword evidence="13 17" id="KW-0472">Membrane</keyword>
<evidence type="ECO:0000256" key="6">
    <source>
        <dbReference type="ARBA" id="ARBA00022519"/>
    </source>
</evidence>
<evidence type="ECO:0000256" key="3">
    <source>
        <dbReference type="ARBA" id="ARBA00022448"/>
    </source>
</evidence>
<evidence type="ECO:0000256" key="8">
    <source>
        <dbReference type="ARBA" id="ARBA00022741"/>
    </source>
</evidence>
<dbReference type="Pfam" id="PF07664">
    <property type="entry name" value="FeoB_C"/>
    <property type="match status" value="1"/>
</dbReference>
<comment type="subcellular location">
    <subcellularLocation>
        <location evidence="2">Cell inner membrane</location>
        <topology evidence="2">Multi-pass membrane protein</topology>
    </subcellularLocation>
    <subcellularLocation>
        <location evidence="17">Cell membrane</location>
        <topology evidence="17">Multi-pass membrane protein</topology>
    </subcellularLocation>
</comment>
<protein>
    <recommendedName>
        <fullName evidence="14 17">Ferrous iron transport protein B</fullName>
    </recommendedName>
</protein>
<dbReference type="RefSeq" id="WP_187333682.1">
    <property type="nucleotide sequence ID" value="NZ_CP060490.1"/>
</dbReference>
<evidence type="ECO:0000256" key="13">
    <source>
        <dbReference type="ARBA" id="ARBA00023136"/>
    </source>
</evidence>
<feature type="binding site" evidence="16">
    <location>
        <position position="22"/>
    </location>
    <ligand>
        <name>Mg(2+)</name>
        <dbReference type="ChEBI" id="CHEBI:18420"/>
        <label>1</label>
    </ligand>
</feature>
<evidence type="ECO:0000256" key="5">
    <source>
        <dbReference type="ARBA" id="ARBA00022496"/>
    </source>
</evidence>
<dbReference type="PROSITE" id="PS51711">
    <property type="entry name" value="G_FEOB"/>
    <property type="match status" value="1"/>
</dbReference>
<evidence type="ECO:0000256" key="15">
    <source>
        <dbReference type="PIRSR" id="PIRSR603373-1"/>
    </source>
</evidence>
<dbReference type="NCBIfam" id="TIGR00437">
    <property type="entry name" value="feoB"/>
    <property type="match status" value="1"/>
</dbReference>
<evidence type="ECO:0000259" key="18">
    <source>
        <dbReference type="PROSITE" id="PS51711"/>
    </source>
</evidence>
<evidence type="ECO:0000256" key="2">
    <source>
        <dbReference type="ARBA" id="ARBA00004429"/>
    </source>
</evidence>
<dbReference type="InterPro" id="IPR027417">
    <property type="entry name" value="P-loop_NTPase"/>
</dbReference>
<dbReference type="InterPro" id="IPR030389">
    <property type="entry name" value="G_FEOB_dom"/>
</dbReference>
<feature type="binding site" evidence="15">
    <location>
        <begin position="32"/>
        <end position="36"/>
    </location>
    <ligand>
        <name>GTP</name>
        <dbReference type="ChEBI" id="CHEBI:37565"/>
        <label>1</label>
    </ligand>
</feature>
<keyword evidence="12 15" id="KW-0342">GTP-binding</keyword>
<keyword evidence="3 17" id="KW-0813">Transport</keyword>
<evidence type="ECO:0000256" key="16">
    <source>
        <dbReference type="PIRSR" id="PIRSR603373-2"/>
    </source>
</evidence>
<feature type="transmembrane region" description="Helical" evidence="17">
    <location>
        <begin position="455"/>
        <end position="473"/>
    </location>
</feature>
<keyword evidence="10 17" id="KW-0408">Iron</keyword>
<keyword evidence="8 15" id="KW-0547">Nucleotide-binding</keyword>
<feature type="binding site" evidence="15">
    <location>
        <begin position="112"/>
        <end position="115"/>
    </location>
    <ligand>
        <name>GTP</name>
        <dbReference type="ChEBI" id="CHEBI:37565"/>
        <label>1</label>
    </ligand>
</feature>
<dbReference type="PANTHER" id="PTHR43185:SF1">
    <property type="entry name" value="FE(2+) TRANSPORTER FEOB"/>
    <property type="match status" value="1"/>
</dbReference>
<dbReference type="Pfam" id="PF07670">
    <property type="entry name" value="Gate"/>
    <property type="match status" value="2"/>
</dbReference>
<evidence type="ECO:0000256" key="17">
    <source>
        <dbReference type="RuleBase" id="RU362098"/>
    </source>
</evidence>
<keyword evidence="7 17" id="KW-0812">Transmembrane</keyword>
<evidence type="ECO:0000256" key="7">
    <source>
        <dbReference type="ARBA" id="ARBA00022692"/>
    </source>
</evidence>
<dbReference type="GO" id="GO:0015093">
    <property type="term" value="F:ferrous iron transmembrane transporter activity"/>
    <property type="evidence" value="ECO:0007669"/>
    <property type="project" value="UniProtKB-UniRule"/>
</dbReference>
<feature type="binding site" evidence="15">
    <location>
        <begin position="7"/>
        <end position="14"/>
    </location>
    <ligand>
        <name>GTP</name>
        <dbReference type="ChEBI" id="CHEBI:37565"/>
        <label>1</label>
    </ligand>
</feature>
<evidence type="ECO:0000256" key="10">
    <source>
        <dbReference type="ARBA" id="ARBA00023004"/>
    </source>
</evidence>
<dbReference type="GO" id="GO:0005525">
    <property type="term" value="F:GTP binding"/>
    <property type="evidence" value="ECO:0007669"/>
    <property type="project" value="UniProtKB-KW"/>
</dbReference>
<feature type="transmembrane region" description="Helical" evidence="17">
    <location>
        <begin position="585"/>
        <end position="607"/>
    </location>
</feature>
<dbReference type="InterPro" id="IPR003373">
    <property type="entry name" value="Fe2_transport_prot-B"/>
</dbReference>
<dbReference type="InterPro" id="IPR041069">
    <property type="entry name" value="FeoB_Cyto"/>
</dbReference>
<gene>
    <name evidence="19" type="primary">feoB</name>
    <name evidence="19" type="ORF">H8790_04205</name>
</gene>
<dbReference type="Pfam" id="PF02421">
    <property type="entry name" value="FeoB_N"/>
    <property type="match status" value="1"/>
</dbReference>
<sequence>MIFALAGNQNCGKTTLFNQLTGSNQHVGNFPGVTVDQKSGVIRGHRDCTVVDLPGIYSIRPYSGEEIVTRDFLLNQKPDGIINIVDATNIERNLYLTLQLIELQVPMVLALNMMDEVRSGGGTIDVKKMSQRLGIPVIPISAVKNEGISELLDALLQVAKNRVRPAVTDFCSQESPVHRCIHAVCHQIADHAEAAGIPIRFAATKLIEEDGDIVERLHLAQNEIELTEHLVVQMETEHGMDRNAALADMRYDFIESVCRDTVVRCHESRERARSEKLDNLLTHRILAIPLFLGIMLFIFWLTFDVIGAFLSDLLASGIGALTAWTDAGLSAYGINPVVHSLVIDGIFTGVGSVLSFLPIIVVLFFFLSILEDTGYMARVAFVMDKLLRRIGLSGRSIVPMLIGFGCSVPAIMATRTLSSERDRKMTILLTPFMSCSAKIPIYSVFTAAFFPRHRALVMIGLYVTGILVGIVAAKGFGKTLFRGNPVPFVMELPNYRFPSLKSVFQLCWEKARDFLQRAFTVIFVATLIVWFLQTFDTRLNVVSNSADSLLALVGQFLTPLFAPLGFGDWRVSTSLITGFIAKESVISTLGVLLGGSSNVSAAIAGLFSTATALSFLVFTLLYTPCVAAISAVRRELHSGWKAAGVALFQCCVAWAAAFLAYHAALLLF</sequence>
<feature type="binding site" evidence="16">
    <location>
        <position position="21"/>
    </location>
    <ligand>
        <name>Mg(2+)</name>
        <dbReference type="ChEBI" id="CHEBI:18420"/>
        <label>2</label>
    </ligand>
</feature>
<dbReference type="FunFam" id="3.40.50.300:FF:000426">
    <property type="entry name" value="Ferrous iron transport protein B"/>
    <property type="match status" value="1"/>
</dbReference>
<evidence type="ECO:0000256" key="4">
    <source>
        <dbReference type="ARBA" id="ARBA00022475"/>
    </source>
</evidence>
<feature type="transmembrane region" description="Helical" evidence="17">
    <location>
        <begin position="613"/>
        <end position="632"/>
    </location>
</feature>
<dbReference type="KEGG" id="ohi:H8790_04205"/>
<dbReference type="GO" id="GO:0046872">
    <property type="term" value="F:metal ion binding"/>
    <property type="evidence" value="ECO:0007669"/>
    <property type="project" value="UniProtKB-KW"/>
</dbReference>
<name>A0A7G9B6P8_9FIRM</name>
<dbReference type="InterPro" id="IPR050860">
    <property type="entry name" value="FeoB_GTPase"/>
</dbReference>
<evidence type="ECO:0000256" key="12">
    <source>
        <dbReference type="ARBA" id="ARBA00023134"/>
    </source>
</evidence>
<dbReference type="Gene3D" id="1.10.287.1770">
    <property type="match status" value="1"/>
</dbReference>
<feature type="binding site" evidence="16">
    <location>
        <position position="18"/>
    </location>
    <ligand>
        <name>Mg(2+)</name>
        <dbReference type="ChEBI" id="CHEBI:18420"/>
        <label>2</label>
    </ligand>
</feature>
<feature type="transmembrane region" description="Helical" evidence="17">
    <location>
        <begin position="425"/>
        <end position="449"/>
    </location>
</feature>
<feature type="transmembrane region" description="Helical" evidence="17">
    <location>
        <begin position="390"/>
        <end position="413"/>
    </location>
</feature>
<keyword evidence="20" id="KW-1185">Reference proteome</keyword>
<evidence type="ECO:0000313" key="20">
    <source>
        <dbReference type="Proteomes" id="UP000515960"/>
    </source>
</evidence>
<dbReference type="EMBL" id="CP060490">
    <property type="protein sequence ID" value="QNL45229.1"/>
    <property type="molecule type" value="Genomic_DNA"/>
</dbReference>
<dbReference type="Proteomes" id="UP000515960">
    <property type="component" value="Chromosome"/>
</dbReference>
<evidence type="ECO:0000256" key="9">
    <source>
        <dbReference type="ARBA" id="ARBA00022989"/>
    </source>
</evidence>
<accession>A0A7G9B6P8</accession>
<reference evidence="19 20" key="1">
    <citation type="submission" date="2020-08" db="EMBL/GenBank/DDBJ databases">
        <authorList>
            <person name="Liu C."/>
            <person name="Sun Q."/>
        </authorList>
    </citation>
    <scope>NUCLEOTIDE SEQUENCE [LARGE SCALE GENOMIC DNA]</scope>
    <source>
        <strain evidence="19 20">NSJ-62</strain>
    </source>
</reference>
<evidence type="ECO:0000256" key="11">
    <source>
        <dbReference type="ARBA" id="ARBA00023065"/>
    </source>
</evidence>
<evidence type="ECO:0000313" key="19">
    <source>
        <dbReference type="EMBL" id="QNL45229.1"/>
    </source>
</evidence>
<dbReference type="InterPro" id="IPR011642">
    <property type="entry name" value="Gate_dom"/>
</dbReference>
<feature type="transmembrane region" description="Helical" evidence="17">
    <location>
        <begin position="346"/>
        <end position="370"/>
    </location>
</feature>
<keyword evidence="5 17" id="KW-0410">Iron transport</keyword>
<evidence type="ECO:0000256" key="1">
    <source>
        <dbReference type="ARBA" id="ARBA00003926"/>
    </source>
</evidence>
<proteinExistence type="inferred from homology"/>
<dbReference type="GO" id="GO:0005886">
    <property type="term" value="C:plasma membrane"/>
    <property type="evidence" value="ECO:0007669"/>
    <property type="project" value="UniProtKB-SubCell"/>
</dbReference>